<dbReference type="GO" id="GO:0051017">
    <property type="term" value="P:actin filament bundle assembly"/>
    <property type="evidence" value="ECO:0007669"/>
    <property type="project" value="TreeGrafter"/>
</dbReference>
<dbReference type="SUPFAM" id="SSF50044">
    <property type="entry name" value="SH3-domain"/>
    <property type="match status" value="1"/>
</dbReference>
<feature type="compositionally biased region" description="Basic and acidic residues" evidence="4">
    <location>
        <begin position="733"/>
        <end position="754"/>
    </location>
</feature>
<dbReference type="PROSITE" id="PS50002">
    <property type="entry name" value="SH3"/>
    <property type="match status" value="1"/>
</dbReference>
<evidence type="ECO:0000259" key="5">
    <source>
        <dbReference type="PROSITE" id="PS50002"/>
    </source>
</evidence>
<dbReference type="Gene3D" id="3.30.420.10">
    <property type="entry name" value="Ribonuclease H-like superfamily/Ribonuclease H"/>
    <property type="match status" value="1"/>
</dbReference>
<evidence type="ECO:0000256" key="3">
    <source>
        <dbReference type="PROSITE-ProRule" id="PRU00192"/>
    </source>
</evidence>
<dbReference type="SUPFAM" id="SSF53098">
    <property type="entry name" value="Ribonuclease H-like"/>
    <property type="match status" value="1"/>
</dbReference>
<organism evidence="6 7">
    <name type="scientific">Cryoendolithus antarcticus</name>
    <dbReference type="NCBI Taxonomy" id="1507870"/>
    <lineage>
        <taxon>Eukaryota</taxon>
        <taxon>Fungi</taxon>
        <taxon>Dikarya</taxon>
        <taxon>Ascomycota</taxon>
        <taxon>Pezizomycotina</taxon>
        <taxon>Dothideomycetes</taxon>
        <taxon>Dothideomycetidae</taxon>
        <taxon>Cladosporiales</taxon>
        <taxon>Cladosporiaceae</taxon>
        <taxon>Cryoendolithus</taxon>
    </lineage>
</organism>
<dbReference type="InterPro" id="IPR001452">
    <property type="entry name" value="SH3_domain"/>
</dbReference>
<feature type="domain" description="SH3" evidence="5">
    <location>
        <begin position="360"/>
        <end position="421"/>
    </location>
</feature>
<dbReference type="InterPro" id="IPR012337">
    <property type="entry name" value="RNaseH-like_sf"/>
</dbReference>
<dbReference type="EMBL" id="NAJO01000023">
    <property type="protein sequence ID" value="OQO03828.1"/>
    <property type="molecule type" value="Genomic_DNA"/>
</dbReference>
<dbReference type="AlphaFoldDB" id="A0A1V8SXX8"/>
<dbReference type="Gene3D" id="2.30.30.40">
    <property type="entry name" value="SH3 Domains"/>
    <property type="match status" value="1"/>
</dbReference>
<evidence type="ECO:0000256" key="1">
    <source>
        <dbReference type="ARBA" id="ARBA00007761"/>
    </source>
</evidence>
<dbReference type="Proteomes" id="UP000192596">
    <property type="component" value="Unassembled WGS sequence"/>
</dbReference>
<dbReference type="PRINTS" id="PR00452">
    <property type="entry name" value="SH3DOMAIN"/>
</dbReference>
<dbReference type="Pfam" id="PF21762">
    <property type="entry name" value="DEDDh_C"/>
    <property type="match status" value="1"/>
</dbReference>
<dbReference type="PANTHER" id="PTHR15629:SF2">
    <property type="entry name" value="SH3 DOMAIN-CONTAINING YSC84-LIKE PROTEIN 1"/>
    <property type="match status" value="1"/>
</dbReference>
<dbReference type="Pfam" id="PF00018">
    <property type="entry name" value="SH3_1"/>
    <property type="match status" value="1"/>
</dbReference>
<keyword evidence="7" id="KW-1185">Reference proteome</keyword>
<dbReference type="STRING" id="1507870.A0A1V8SXX8"/>
<evidence type="ECO:0000313" key="7">
    <source>
        <dbReference type="Proteomes" id="UP000192596"/>
    </source>
</evidence>
<dbReference type="GO" id="GO:0051666">
    <property type="term" value="P:actin cortical patch localization"/>
    <property type="evidence" value="ECO:0007669"/>
    <property type="project" value="TreeGrafter"/>
</dbReference>
<name>A0A1V8SXX8_9PEZI</name>
<feature type="compositionally biased region" description="Polar residues" evidence="4">
    <location>
        <begin position="325"/>
        <end position="335"/>
    </location>
</feature>
<dbReference type="InParanoid" id="A0A1V8SXX8"/>
<evidence type="ECO:0000256" key="2">
    <source>
        <dbReference type="ARBA" id="ARBA00022443"/>
    </source>
</evidence>
<feature type="region of interest" description="Disordered" evidence="4">
    <location>
        <begin position="729"/>
        <end position="857"/>
    </location>
</feature>
<gene>
    <name evidence="6" type="ORF">B0A48_10469</name>
</gene>
<protein>
    <recommendedName>
        <fullName evidence="5">SH3 domain-containing protein</fullName>
    </recommendedName>
</protein>
<dbReference type="FunFam" id="2.30.30.40:FF:000100">
    <property type="entry name" value="SH3 domain-containing YSC84-like protein 1"/>
    <property type="match status" value="1"/>
</dbReference>
<comment type="similarity">
    <text evidence="1">Belongs to the SH3YL1 family.</text>
</comment>
<keyword evidence="2 3" id="KW-0728">SH3 domain</keyword>
<feature type="region of interest" description="Disordered" evidence="4">
    <location>
        <begin position="320"/>
        <end position="349"/>
    </location>
</feature>
<dbReference type="PANTHER" id="PTHR15629">
    <property type="entry name" value="SH3YL1 PROTEIN"/>
    <property type="match status" value="1"/>
</dbReference>
<dbReference type="InterPro" id="IPR036397">
    <property type="entry name" value="RNaseH_sf"/>
</dbReference>
<feature type="region of interest" description="Disordered" evidence="4">
    <location>
        <begin position="249"/>
        <end position="282"/>
    </location>
</feature>
<dbReference type="InterPro" id="IPR036028">
    <property type="entry name" value="SH3-like_dom_sf"/>
</dbReference>
<dbReference type="InterPro" id="IPR048519">
    <property type="entry name" value="Gfd2/YDR514C-like_C"/>
</dbReference>
<dbReference type="GO" id="GO:0051015">
    <property type="term" value="F:actin filament binding"/>
    <property type="evidence" value="ECO:0007669"/>
    <property type="project" value="TreeGrafter"/>
</dbReference>
<dbReference type="CDD" id="cd11842">
    <property type="entry name" value="SH3_Ysc84p_like"/>
    <property type="match status" value="1"/>
</dbReference>
<accession>A0A1V8SXX8</accession>
<dbReference type="CDD" id="cd11525">
    <property type="entry name" value="SYLF_SH3YL1_like"/>
    <property type="match status" value="1"/>
</dbReference>
<dbReference type="InterPro" id="IPR033643">
    <property type="entry name" value="SYLF_SH3YL1-like"/>
</dbReference>
<dbReference type="SMART" id="SM00326">
    <property type="entry name" value="SH3"/>
    <property type="match status" value="1"/>
</dbReference>
<dbReference type="InterPro" id="IPR051702">
    <property type="entry name" value="SH3_domain_YSC84-like"/>
</dbReference>
<dbReference type="InterPro" id="IPR007461">
    <property type="entry name" value="Ysc84_actin-binding"/>
</dbReference>
<dbReference type="Pfam" id="PF04366">
    <property type="entry name" value="Ysc84"/>
    <property type="match status" value="1"/>
</dbReference>
<proteinExistence type="inferred from homology"/>
<evidence type="ECO:0000256" key="4">
    <source>
        <dbReference type="SAM" id="MobiDB-lite"/>
    </source>
</evidence>
<reference evidence="7" key="1">
    <citation type="submission" date="2017-03" db="EMBL/GenBank/DDBJ databases">
        <title>Genomes of endolithic fungi from Antarctica.</title>
        <authorList>
            <person name="Coleine C."/>
            <person name="Masonjones S."/>
            <person name="Stajich J.E."/>
        </authorList>
    </citation>
    <scope>NUCLEOTIDE SEQUENCE [LARGE SCALE GENOMIC DNA]</scope>
    <source>
        <strain evidence="7">CCFEE 5527</strain>
    </source>
</reference>
<dbReference type="GO" id="GO:0035091">
    <property type="term" value="F:phosphatidylinositol binding"/>
    <property type="evidence" value="ECO:0007669"/>
    <property type="project" value="TreeGrafter"/>
</dbReference>
<comment type="caution">
    <text evidence="6">The sequence shown here is derived from an EMBL/GenBank/DDBJ whole genome shotgun (WGS) entry which is preliminary data.</text>
</comment>
<evidence type="ECO:0000313" key="6">
    <source>
        <dbReference type="EMBL" id="OQO03828.1"/>
    </source>
</evidence>
<feature type="compositionally biased region" description="Basic and acidic residues" evidence="4">
    <location>
        <begin position="848"/>
        <end position="857"/>
    </location>
</feature>
<dbReference type="GO" id="GO:0003676">
    <property type="term" value="F:nucleic acid binding"/>
    <property type="evidence" value="ECO:0007669"/>
    <property type="project" value="InterPro"/>
</dbReference>
<dbReference type="GO" id="GO:0030479">
    <property type="term" value="C:actin cortical patch"/>
    <property type="evidence" value="ECO:0007669"/>
    <property type="project" value="TreeGrafter"/>
</dbReference>
<feature type="compositionally biased region" description="Gly residues" evidence="4">
    <location>
        <begin position="272"/>
        <end position="282"/>
    </location>
</feature>
<sequence>MPLINNPLPSSMRSECKKCGRILASFIDPKQSFGPDKVIPASVLANAKGLCVLTVFKAGFLGSGRFGSGVVVARLGDGSWSAPSAIGTAGAGFGGQIGFELTDFVFILNDANAVKTFAQVGSLTLGGNVSIAAGPVGRNAEAAGAASLKGVSGIFAYSKTKGLFAGVSLEGSVLIERRDANEKMYGRRVTARACLMGEVPVPPTAEPLMRVLNTRAFAGRGGTMGGDDAMYNDVPVYDDRNDDVVWQGQTGSPYGEGVRTDRTGTGSMSGTPTGGNFGSGAFGRGNDDDYVYSDKPQRASTFGSGRADPNSTFDRLENQRERSNTHNSMYSNSTFGGTGKIAPGRPSAPKPTFSFKTGSAGPGQAIAKFTFDADQPGDLGFKKGEVITIVKRTENEADWWTGRIGEREGIFPSNYVETVIPERPLSWQIARRQSTWTWNTQCLASTSKALQYRHHRAISYSTRDLQIKQTIPLKADQTSPGLDEPPEVEQELLSPQQMAQLKYLHAVLGLVESRTPASGSHPYFVAIDCEAYEHDQAKITEIGVSVLDVKHTRSKSAGSDGSAWYPAIQHLHLRPIEYRHLVNRNFIKGCPDEFNYGESTFIPLNDVGRILSRIFASPGDLYSASDLTISIPAAAAPDSILVGHALGNDTKYLSSLGCSLNNIVARIDTQKICGVGKHSQPGLAKLLRALGIEAKGLHNAGNDAAFTMMAMLSVAVREYHEAGSVAKSLAEAKASDPTKRKPRNWQEVRARDRLNSLPIQAVVPPPPPPKNEIAQPAPSVELPNPQSQTVQARLARRSITLASGPPPGPHVPLSVHPGPRQGNYIKTHLNKASEMENRTRRRRRKQEFRRASGEGAG</sequence>
<dbReference type="OrthoDB" id="443981at2759"/>